<keyword evidence="7 14" id="KW-0418">Kinase</keyword>
<keyword evidence="9" id="KW-0902">Two-component regulatory system</keyword>
<dbReference type="InterPro" id="IPR005467">
    <property type="entry name" value="His_kinase_dom"/>
</dbReference>
<protein>
    <recommendedName>
        <fullName evidence="3">histidine kinase</fullName>
        <ecNumber evidence="3">2.7.13.3</ecNumber>
    </recommendedName>
</protein>
<dbReference type="PANTHER" id="PTHR45436">
    <property type="entry name" value="SENSOR HISTIDINE KINASE YKOH"/>
    <property type="match status" value="1"/>
</dbReference>
<dbReference type="Pfam" id="PF00512">
    <property type="entry name" value="HisKA"/>
    <property type="match status" value="1"/>
</dbReference>
<evidence type="ECO:0000256" key="3">
    <source>
        <dbReference type="ARBA" id="ARBA00012438"/>
    </source>
</evidence>
<evidence type="ECO:0000256" key="5">
    <source>
        <dbReference type="ARBA" id="ARBA00022679"/>
    </source>
</evidence>
<dbReference type="EMBL" id="FOGN01000002">
    <property type="protein sequence ID" value="SER88553.1"/>
    <property type="molecule type" value="Genomic_DNA"/>
</dbReference>
<dbReference type="InterPro" id="IPR036890">
    <property type="entry name" value="HATPase_C_sf"/>
</dbReference>
<keyword evidence="5" id="KW-0808">Transferase</keyword>
<proteinExistence type="predicted"/>
<dbReference type="InterPro" id="IPR004358">
    <property type="entry name" value="Sig_transdc_His_kin-like_C"/>
</dbReference>
<evidence type="ECO:0000256" key="7">
    <source>
        <dbReference type="ARBA" id="ARBA00022777"/>
    </source>
</evidence>
<evidence type="ECO:0000313" key="16">
    <source>
        <dbReference type="Proteomes" id="UP000186599"/>
    </source>
</evidence>
<evidence type="ECO:0000256" key="1">
    <source>
        <dbReference type="ARBA" id="ARBA00000085"/>
    </source>
</evidence>
<feature type="transmembrane region" description="Helical" evidence="11">
    <location>
        <begin position="175"/>
        <end position="197"/>
    </location>
</feature>
<sequence length="470" mass="51463">MKRSRGTGSLRRRLMVRLVLMLSVLLILAASASYWNARKAADTAYDRSLLSSARAIAERLFDIDGKLQVDVPYIALDNFAYDITGRLYYEVLDLNGQPISGYDDLPAPPAGVAMTQNYPALARFYDAEYHGAGVRVVSLLQPVSGGELQGMAEIRVAETLNAREGMARHLLQRSLINLSVLSVSALLLAYLTVNAALGPLRRVKEEVAQRRSDDLSPISTEGLQREITPLVDAINHFTGRLRENFERQRDFIAEAAHELRTPLAALKARIEFGLRATEPESWRQALQDAEVSTDRTIALANRLLSMARIERGARAVADGSAEHVDMPPLVQDVAMAMVPLAYGRQVELALEVEQPFTVWGEPTLLQELLGNLIDNALVHTPAGGQIILRLTAGACLEVEDTGPGIPETERNRVFERFYRQGGTGSGLGLSIVGEICRAHRAQISLEQGALGGLLVRVRFPDDANAKPATK</sequence>
<dbReference type="OrthoDB" id="9809766at2"/>
<dbReference type="Gene3D" id="1.10.287.130">
    <property type="match status" value="1"/>
</dbReference>
<evidence type="ECO:0000256" key="9">
    <source>
        <dbReference type="ARBA" id="ARBA00023012"/>
    </source>
</evidence>
<dbReference type="PANTHER" id="PTHR45436:SF1">
    <property type="entry name" value="SENSOR PROTEIN QSEC"/>
    <property type="match status" value="1"/>
</dbReference>
<evidence type="ECO:0000256" key="6">
    <source>
        <dbReference type="ARBA" id="ARBA00022692"/>
    </source>
</evidence>
<dbReference type="InterPro" id="IPR036097">
    <property type="entry name" value="HisK_dim/P_sf"/>
</dbReference>
<dbReference type="InterPro" id="IPR003661">
    <property type="entry name" value="HisK_dim/P_dom"/>
</dbReference>
<dbReference type="SUPFAM" id="SSF55874">
    <property type="entry name" value="ATPase domain of HSP90 chaperone/DNA topoisomerase II/histidine kinase"/>
    <property type="match status" value="1"/>
</dbReference>
<keyword evidence="10 11" id="KW-0472">Membrane</keyword>
<comment type="subcellular location">
    <subcellularLocation>
        <location evidence="2">Membrane</location>
    </subcellularLocation>
</comment>
<gene>
    <name evidence="15" type="ORF">SAMN04487855_1618</name>
    <name evidence="14" type="ORF">SAMN05216589_1695</name>
</gene>
<dbReference type="GO" id="GO:0000155">
    <property type="term" value="F:phosphorelay sensor kinase activity"/>
    <property type="evidence" value="ECO:0007669"/>
    <property type="project" value="InterPro"/>
</dbReference>
<evidence type="ECO:0000256" key="2">
    <source>
        <dbReference type="ARBA" id="ARBA00004370"/>
    </source>
</evidence>
<dbReference type="Proteomes" id="UP000186904">
    <property type="component" value="Unassembled WGS sequence"/>
</dbReference>
<dbReference type="SMART" id="SM00388">
    <property type="entry name" value="HisKA"/>
    <property type="match status" value="1"/>
</dbReference>
<evidence type="ECO:0000313" key="14">
    <source>
        <dbReference type="EMBL" id="SER88553.1"/>
    </source>
</evidence>
<keyword evidence="16" id="KW-1185">Reference proteome</keyword>
<name>A0A1H9SVZ0_9GAMM</name>
<dbReference type="InterPro" id="IPR003660">
    <property type="entry name" value="HAMP_dom"/>
</dbReference>
<dbReference type="PRINTS" id="PR00344">
    <property type="entry name" value="BCTRLSENSOR"/>
</dbReference>
<reference evidence="16 17" key="1">
    <citation type="submission" date="2016-10" db="EMBL/GenBank/DDBJ databases">
        <authorList>
            <person name="de Groot N.N."/>
        </authorList>
    </citation>
    <scope>NUCLEOTIDE SEQUENCE [LARGE SCALE GENOMIC DNA]</scope>
    <source>
        <strain evidence="15 16">CGMCC 1.9095</strain>
        <strain evidence="14 17">DSM 22558</strain>
    </source>
</reference>
<dbReference type="InterPro" id="IPR013727">
    <property type="entry name" value="2CSK_N"/>
</dbReference>
<dbReference type="InterPro" id="IPR050428">
    <property type="entry name" value="TCS_sensor_his_kinase"/>
</dbReference>
<evidence type="ECO:0000313" key="15">
    <source>
        <dbReference type="EMBL" id="SFL92391.1"/>
    </source>
</evidence>
<dbReference type="InterPro" id="IPR003594">
    <property type="entry name" value="HATPase_dom"/>
</dbReference>
<accession>A0A1H9SVZ0</accession>
<keyword evidence="6 11" id="KW-0812">Transmembrane</keyword>
<dbReference type="Gene3D" id="3.30.565.10">
    <property type="entry name" value="Histidine kinase-like ATPase, C-terminal domain"/>
    <property type="match status" value="1"/>
</dbReference>
<organism evidence="14 17">
    <name type="scientific">Halopseudomonas bauzanensis</name>
    <dbReference type="NCBI Taxonomy" id="653930"/>
    <lineage>
        <taxon>Bacteria</taxon>
        <taxon>Pseudomonadati</taxon>
        <taxon>Pseudomonadota</taxon>
        <taxon>Gammaproteobacteria</taxon>
        <taxon>Pseudomonadales</taxon>
        <taxon>Pseudomonadaceae</taxon>
        <taxon>Halopseudomonas</taxon>
    </lineage>
</organism>
<dbReference type="PROSITE" id="PS50109">
    <property type="entry name" value="HIS_KIN"/>
    <property type="match status" value="1"/>
</dbReference>
<evidence type="ECO:0000256" key="11">
    <source>
        <dbReference type="SAM" id="Phobius"/>
    </source>
</evidence>
<dbReference type="Pfam" id="PF08521">
    <property type="entry name" value="2CSK_N"/>
    <property type="match status" value="1"/>
</dbReference>
<dbReference type="AlphaFoldDB" id="A0A1H9SVZ0"/>
<evidence type="ECO:0000313" key="17">
    <source>
        <dbReference type="Proteomes" id="UP000186904"/>
    </source>
</evidence>
<dbReference type="SUPFAM" id="SSF47384">
    <property type="entry name" value="Homodimeric domain of signal transducing histidine kinase"/>
    <property type="match status" value="1"/>
</dbReference>
<dbReference type="STRING" id="653930.SAMN05216589_1695"/>
<keyword evidence="4" id="KW-0597">Phosphoprotein</keyword>
<dbReference type="GO" id="GO:0005886">
    <property type="term" value="C:plasma membrane"/>
    <property type="evidence" value="ECO:0007669"/>
    <property type="project" value="TreeGrafter"/>
</dbReference>
<evidence type="ECO:0000256" key="4">
    <source>
        <dbReference type="ARBA" id="ARBA00022553"/>
    </source>
</evidence>
<dbReference type="RefSeq" id="WP_074779079.1">
    <property type="nucleotide sequence ID" value="NZ_FOGN01000002.1"/>
</dbReference>
<dbReference type="EMBL" id="FOUA01000002">
    <property type="protein sequence ID" value="SFL92391.1"/>
    <property type="molecule type" value="Genomic_DNA"/>
</dbReference>
<evidence type="ECO:0000259" key="13">
    <source>
        <dbReference type="PROSITE" id="PS50885"/>
    </source>
</evidence>
<dbReference type="CDD" id="cd00075">
    <property type="entry name" value="HATPase"/>
    <property type="match status" value="1"/>
</dbReference>
<feature type="domain" description="Histidine kinase" evidence="12">
    <location>
        <begin position="254"/>
        <end position="463"/>
    </location>
</feature>
<keyword evidence="8 11" id="KW-1133">Transmembrane helix</keyword>
<feature type="domain" description="HAMP" evidence="13">
    <location>
        <begin position="194"/>
        <end position="246"/>
    </location>
</feature>
<evidence type="ECO:0000256" key="8">
    <source>
        <dbReference type="ARBA" id="ARBA00022989"/>
    </source>
</evidence>
<dbReference type="EC" id="2.7.13.3" evidence="3"/>
<evidence type="ECO:0000259" key="12">
    <source>
        <dbReference type="PROSITE" id="PS50109"/>
    </source>
</evidence>
<dbReference type="SMART" id="SM00387">
    <property type="entry name" value="HATPase_c"/>
    <property type="match status" value="1"/>
</dbReference>
<dbReference type="CDD" id="cd00082">
    <property type="entry name" value="HisKA"/>
    <property type="match status" value="1"/>
</dbReference>
<evidence type="ECO:0000256" key="10">
    <source>
        <dbReference type="ARBA" id="ARBA00023136"/>
    </source>
</evidence>
<dbReference type="Pfam" id="PF02518">
    <property type="entry name" value="HATPase_c"/>
    <property type="match status" value="1"/>
</dbReference>
<dbReference type="Proteomes" id="UP000186599">
    <property type="component" value="Unassembled WGS sequence"/>
</dbReference>
<comment type="catalytic activity">
    <reaction evidence="1">
        <text>ATP + protein L-histidine = ADP + protein N-phospho-L-histidine.</text>
        <dbReference type="EC" id="2.7.13.3"/>
    </reaction>
</comment>
<dbReference type="PROSITE" id="PS50885">
    <property type="entry name" value="HAMP"/>
    <property type="match status" value="1"/>
</dbReference>